<dbReference type="Proteomes" id="UP000035762">
    <property type="component" value="Unassembled WGS sequence"/>
</dbReference>
<accession>A0A090MRB1</accession>
<comment type="caution">
    <text evidence="1">The sequence shown here is derived from an EMBL/GenBank/DDBJ whole genome shotgun (WGS) entry which is preliminary data.</text>
</comment>
<sequence>MAKKVKKSTNKTVRRPFTRDDVKTLRAHSKARTPVAKIVKQMRRTEGSLRQKALKLGIGLGHQR</sequence>
<dbReference type="AlphaFoldDB" id="A0A090MRB1"/>
<dbReference type="OrthoDB" id="8129784at2"/>
<reference evidence="1 2" key="1">
    <citation type="journal article" date="2014" name="Genome Announc.">
        <title>Genome Sequence of Afipia felis Strain 76713, Isolated in Hospital Water Using an Amoeba Co-Culture Procedure.</title>
        <authorList>
            <person name="Benamar S."/>
            <person name="La Scola B."/>
            <person name="Croce O."/>
        </authorList>
    </citation>
    <scope>NUCLEOTIDE SEQUENCE [LARGE SCALE GENOMIC DNA]</scope>
    <source>
        <strain evidence="1 2">76713</strain>
    </source>
</reference>
<keyword evidence="2" id="KW-1185">Reference proteome</keyword>
<protein>
    <recommendedName>
        <fullName evidence="3">Transposase</fullName>
    </recommendedName>
</protein>
<organism evidence="1 2">
    <name type="scientific">Afipia felis</name>
    <name type="common">Cat scratch disease bacillus</name>
    <dbReference type="NCBI Taxonomy" id="1035"/>
    <lineage>
        <taxon>Bacteria</taxon>
        <taxon>Pseudomonadati</taxon>
        <taxon>Pseudomonadota</taxon>
        <taxon>Alphaproteobacteria</taxon>
        <taxon>Hyphomicrobiales</taxon>
        <taxon>Nitrobacteraceae</taxon>
        <taxon>Afipia</taxon>
    </lineage>
</organism>
<dbReference type="RefSeq" id="WP_048757643.1">
    <property type="nucleotide sequence ID" value="NZ_CCAZ020000002.1"/>
</dbReference>
<proteinExistence type="predicted"/>
<evidence type="ECO:0008006" key="3">
    <source>
        <dbReference type="Google" id="ProtNLM"/>
    </source>
</evidence>
<name>A0A090MRB1_AFIFE</name>
<evidence type="ECO:0000313" key="2">
    <source>
        <dbReference type="Proteomes" id="UP000035762"/>
    </source>
</evidence>
<evidence type="ECO:0000313" key="1">
    <source>
        <dbReference type="EMBL" id="CEG09861.1"/>
    </source>
</evidence>
<gene>
    <name evidence="1" type="ORF">BN961_03293</name>
</gene>
<dbReference type="EMBL" id="CCAZ020000002">
    <property type="protein sequence ID" value="CEG09861.1"/>
    <property type="molecule type" value="Genomic_DNA"/>
</dbReference>